<proteinExistence type="predicted"/>
<reference evidence="1 2" key="1">
    <citation type="submission" date="2019-12" db="EMBL/GenBank/DDBJ databases">
        <title>Whole-genome analyses of novel actinobacteria.</title>
        <authorList>
            <person name="Sahin N."/>
            <person name="Saygin H."/>
        </authorList>
    </citation>
    <scope>NUCLEOTIDE SEQUENCE [LARGE SCALE GENOMIC DNA]</scope>
    <source>
        <strain evidence="1 2">KC615</strain>
    </source>
</reference>
<evidence type="ECO:0000313" key="2">
    <source>
        <dbReference type="Proteomes" id="UP000430692"/>
    </source>
</evidence>
<evidence type="ECO:0000313" key="1">
    <source>
        <dbReference type="EMBL" id="MXQ53276.1"/>
    </source>
</evidence>
<protein>
    <submittedName>
        <fullName evidence="1">Uncharacterized protein</fullName>
    </submittedName>
</protein>
<dbReference type="EMBL" id="WUUL01000003">
    <property type="protein sequence ID" value="MXQ53276.1"/>
    <property type="molecule type" value="Genomic_DNA"/>
</dbReference>
<dbReference type="AlphaFoldDB" id="A0A6I4VTX3"/>
<accession>A0A6I4VTX3</accession>
<name>A0A6I4VTX3_9BACL</name>
<gene>
    <name evidence="1" type="ORF">GSM42_05925</name>
</gene>
<dbReference type="RefSeq" id="WP_160800631.1">
    <property type="nucleotide sequence ID" value="NZ_WUUL01000003.1"/>
</dbReference>
<organism evidence="1 2">
    <name type="scientific">Shimazuella alba</name>
    <dbReference type="NCBI Taxonomy" id="2690964"/>
    <lineage>
        <taxon>Bacteria</taxon>
        <taxon>Bacillati</taxon>
        <taxon>Bacillota</taxon>
        <taxon>Bacilli</taxon>
        <taxon>Bacillales</taxon>
        <taxon>Thermoactinomycetaceae</taxon>
        <taxon>Shimazuella</taxon>
    </lineage>
</organism>
<comment type="caution">
    <text evidence="1">The sequence shown here is derived from an EMBL/GenBank/DDBJ whole genome shotgun (WGS) entry which is preliminary data.</text>
</comment>
<sequence>MDLLLKIEGKGEAIRDFITFMKSDERYAIYASARYSLSQEKDVVEFTFLKRHVGGEGDRRGENCSD</sequence>
<keyword evidence="2" id="KW-1185">Reference proteome</keyword>
<dbReference type="Proteomes" id="UP000430692">
    <property type="component" value="Unassembled WGS sequence"/>
</dbReference>